<sequence>MVLPFVSNILFNANARVYNLRLLLLADVVVTVLAGMSLGAERFYVSEGWSYDLMPLVVLIAGIIILLSHEGPSFSRPGPSVPRAWPRTIRYIRNSRDGQPGPLRRIPNIDD</sequence>
<keyword evidence="1" id="KW-1133">Transmembrane helix</keyword>
<name>A0AAD6YGN1_9AGAR</name>
<keyword evidence="3" id="KW-1185">Reference proteome</keyword>
<dbReference type="Proteomes" id="UP001219525">
    <property type="component" value="Unassembled WGS sequence"/>
</dbReference>
<protein>
    <submittedName>
        <fullName evidence="2">Uncharacterized protein</fullName>
    </submittedName>
</protein>
<keyword evidence="1" id="KW-0472">Membrane</keyword>
<evidence type="ECO:0000256" key="1">
    <source>
        <dbReference type="SAM" id="Phobius"/>
    </source>
</evidence>
<reference evidence="2" key="1">
    <citation type="submission" date="2023-03" db="EMBL/GenBank/DDBJ databases">
        <title>Massive genome expansion in bonnet fungi (Mycena s.s.) driven by repeated elements and novel gene families across ecological guilds.</title>
        <authorList>
            <consortium name="Lawrence Berkeley National Laboratory"/>
            <person name="Harder C.B."/>
            <person name="Miyauchi S."/>
            <person name="Viragh M."/>
            <person name="Kuo A."/>
            <person name="Thoen E."/>
            <person name="Andreopoulos B."/>
            <person name="Lu D."/>
            <person name="Skrede I."/>
            <person name="Drula E."/>
            <person name="Henrissat B."/>
            <person name="Morin E."/>
            <person name="Kohler A."/>
            <person name="Barry K."/>
            <person name="LaButti K."/>
            <person name="Morin E."/>
            <person name="Salamov A."/>
            <person name="Lipzen A."/>
            <person name="Mereny Z."/>
            <person name="Hegedus B."/>
            <person name="Baldrian P."/>
            <person name="Stursova M."/>
            <person name="Weitz H."/>
            <person name="Taylor A."/>
            <person name="Grigoriev I.V."/>
            <person name="Nagy L.G."/>
            <person name="Martin F."/>
            <person name="Kauserud H."/>
        </authorList>
    </citation>
    <scope>NUCLEOTIDE SEQUENCE</scope>
    <source>
        <strain evidence="2">9144</strain>
    </source>
</reference>
<dbReference type="AlphaFoldDB" id="A0AAD6YGN1"/>
<evidence type="ECO:0000313" key="3">
    <source>
        <dbReference type="Proteomes" id="UP001219525"/>
    </source>
</evidence>
<keyword evidence="1" id="KW-0812">Transmembrane</keyword>
<evidence type="ECO:0000313" key="2">
    <source>
        <dbReference type="EMBL" id="KAJ7212610.1"/>
    </source>
</evidence>
<proteinExistence type="predicted"/>
<feature type="transmembrane region" description="Helical" evidence="1">
    <location>
        <begin position="20"/>
        <end position="39"/>
    </location>
</feature>
<feature type="transmembrane region" description="Helical" evidence="1">
    <location>
        <begin position="51"/>
        <end position="69"/>
    </location>
</feature>
<accession>A0AAD6YGN1</accession>
<dbReference type="EMBL" id="JARJCW010000023">
    <property type="protein sequence ID" value="KAJ7212610.1"/>
    <property type="molecule type" value="Genomic_DNA"/>
</dbReference>
<gene>
    <name evidence="2" type="ORF">GGX14DRAFT_393510</name>
</gene>
<organism evidence="2 3">
    <name type="scientific">Mycena pura</name>
    <dbReference type="NCBI Taxonomy" id="153505"/>
    <lineage>
        <taxon>Eukaryota</taxon>
        <taxon>Fungi</taxon>
        <taxon>Dikarya</taxon>
        <taxon>Basidiomycota</taxon>
        <taxon>Agaricomycotina</taxon>
        <taxon>Agaricomycetes</taxon>
        <taxon>Agaricomycetidae</taxon>
        <taxon>Agaricales</taxon>
        <taxon>Marasmiineae</taxon>
        <taxon>Mycenaceae</taxon>
        <taxon>Mycena</taxon>
    </lineage>
</organism>
<comment type="caution">
    <text evidence="2">The sequence shown here is derived from an EMBL/GenBank/DDBJ whole genome shotgun (WGS) entry which is preliminary data.</text>
</comment>